<accession>A0A8H5H3E2</accession>
<comment type="caution">
    <text evidence="3">The sequence shown here is derived from an EMBL/GenBank/DDBJ whole genome shotgun (WGS) entry which is preliminary data.</text>
</comment>
<dbReference type="EMBL" id="JAACJN010000093">
    <property type="protein sequence ID" value="KAF5376017.1"/>
    <property type="molecule type" value="Genomic_DNA"/>
</dbReference>
<feature type="compositionally biased region" description="Low complexity" evidence="1">
    <location>
        <begin position="8"/>
        <end position="20"/>
    </location>
</feature>
<keyword evidence="4" id="KW-1185">Reference proteome</keyword>
<evidence type="ECO:0000256" key="1">
    <source>
        <dbReference type="SAM" id="MobiDB-lite"/>
    </source>
</evidence>
<reference evidence="3 4" key="1">
    <citation type="journal article" date="2020" name="ISME J.">
        <title>Uncovering the hidden diversity of litter-decomposition mechanisms in mushroom-forming fungi.</title>
        <authorList>
            <person name="Floudas D."/>
            <person name="Bentzer J."/>
            <person name="Ahren D."/>
            <person name="Johansson T."/>
            <person name="Persson P."/>
            <person name="Tunlid A."/>
        </authorList>
    </citation>
    <scope>NUCLEOTIDE SEQUENCE [LARGE SCALE GENOMIC DNA]</scope>
    <source>
        <strain evidence="3 4">CBS 406.79</strain>
    </source>
</reference>
<keyword evidence="2" id="KW-0472">Membrane</keyword>
<feature type="transmembrane region" description="Helical" evidence="2">
    <location>
        <begin position="23"/>
        <end position="44"/>
    </location>
</feature>
<keyword evidence="2" id="KW-0812">Transmembrane</keyword>
<dbReference type="Proteomes" id="UP000518752">
    <property type="component" value="Unassembled WGS sequence"/>
</dbReference>
<sequence length="104" mass="11791">MSPPPLPTSFLTSPPTTESSRPITMSLTKLFMFLFALTGLSLSFQRRLSLRTLELFALTVNLLSMSPPPIDPFSSIVFHTTRLQNPPHFLYLWLDSLSVFYTII</sequence>
<evidence type="ECO:0000313" key="4">
    <source>
        <dbReference type="Proteomes" id="UP000518752"/>
    </source>
</evidence>
<dbReference type="AlphaFoldDB" id="A0A8H5H3E2"/>
<organism evidence="3 4">
    <name type="scientific">Collybiopsis confluens</name>
    <dbReference type="NCBI Taxonomy" id="2823264"/>
    <lineage>
        <taxon>Eukaryota</taxon>
        <taxon>Fungi</taxon>
        <taxon>Dikarya</taxon>
        <taxon>Basidiomycota</taxon>
        <taxon>Agaricomycotina</taxon>
        <taxon>Agaricomycetes</taxon>
        <taxon>Agaricomycetidae</taxon>
        <taxon>Agaricales</taxon>
        <taxon>Marasmiineae</taxon>
        <taxon>Omphalotaceae</taxon>
        <taxon>Collybiopsis</taxon>
    </lineage>
</organism>
<keyword evidence="2" id="KW-1133">Transmembrane helix</keyword>
<evidence type="ECO:0000256" key="2">
    <source>
        <dbReference type="SAM" id="Phobius"/>
    </source>
</evidence>
<protein>
    <submittedName>
        <fullName evidence="3">Uncharacterized protein</fullName>
    </submittedName>
</protein>
<gene>
    <name evidence="3" type="ORF">D9757_008831</name>
</gene>
<evidence type="ECO:0000313" key="3">
    <source>
        <dbReference type="EMBL" id="KAF5376017.1"/>
    </source>
</evidence>
<feature type="region of interest" description="Disordered" evidence="1">
    <location>
        <begin position="1"/>
        <end position="20"/>
    </location>
</feature>
<proteinExistence type="predicted"/>
<name>A0A8H5H3E2_9AGAR</name>